<proteinExistence type="predicted"/>
<dbReference type="InterPro" id="IPR011042">
    <property type="entry name" value="6-blade_b-propeller_TolB-like"/>
</dbReference>
<evidence type="ECO:0000256" key="3">
    <source>
        <dbReference type="ARBA" id="ARBA00023180"/>
    </source>
</evidence>
<dbReference type="AlphaFoldDB" id="A0A815GGH6"/>
<evidence type="ECO:0000256" key="1">
    <source>
        <dbReference type="ARBA" id="ARBA00022729"/>
    </source>
</evidence>
<organism evidence="4 5">
    <name type="scientific">Adineta steineri</name>
    <dbReference type="NCBI Taxonomy" id="433720"/>
    <lineage>
        <taxon>Eukaryota</taxon>
        <taxon>Metazoa</taxon>
        <taxon>Spiralia</taxon>
        <taxon>Gnathifera</taxon>
        <taxon>Rotifera</taxon>
        <taxon>Eurotatoria</taxon>
        <taxon>Bdelloidea</taxon>
        <taxon>Adinetida</taxon>
        <taxon>Adinetidae</taxon>
        <taxon>Adineta</taxon>
    </lineage>
</organism>
<keyword evidence="2" id="KW-0677">Repeat</keyword>
<keyword evidence="1" id="KW-0732">Signal</keyword>
<dbReference type="SUPFAM" id="SSF48452">
    <property type="entry name" value="TPR-like"/>
    <property type="match status" value="1"/>
</dbReference>
<dbReference type="PROSITE" id="PS51996">
    <property type="entry name" value="TR_MART"/>
    <property type="match status" value="1"/>
</dbReference>
<name>A0A815GGH6_9BILA</name>
<dbReference type="Gene3D" id="3.90.176.10">
    <property type="entry name" value="Toxin ADP-ribosyltransferase, Chain A, domain 1"/>
    <property type="match status" value="1"/>
</dbReference>
<dbReference type="InterPro" id="IPR011990">
    <property type="entry name" value="TPR-like_helical_dom_sf"/>
</dbReference>
<reference evidence="4" key="1">
    <citation type="submission" date="2021-02" db="EMBL/GenBank/DDBJ databases">
        <authorList>
            <person name="Nowell W R."/>
        </authorList>
    </citation>
    <scope>NUCLEOTIDE SEQUENCE</scope>
</reference>
<dbReference type="OrthoDB" id="10333736at2759"/>
<keyword evidence="3" id="KW-0325">Glycoprotein</keyword>
<evidence type="ECO:0000256" key="2">
    <source>
        <dbReference type="ARBA" id="ARBA00022737"/>
    </source>
</evidence>
<protein>
    <submittedName>
        <fullName evidence="4">Uncharacterized protein</fullName>
    </submittedName>
</protein>
<accession>A0A815GGH6</accession>
<dbReference type="Gene3D" id="2.40.10.500">
    <property type="match status" value="1"/>
</dbReference>
<dbReference type="SUPFAM" id="SSF56399">
    <property type="entry name" value="ADP-ribosylation"/>
    <property type="match status" value="1"/>
</dbReference>
<evidence type="ECO:0000313" key="5">
    <source>
        <dbReference type="Proteomes" id="UP000663891"/>
    </source>
</evidence>
<dbReference type="PANTHER" id="PTHR10680:SF28">
    <property type="entry name" value="SMP-30_GLUCONOLACTONASE_LRE-LIKE REGION DOMAIN-CONTAINING PROTEIN"/>
    <property type="match status" value="1"/>
</dbReference>
<dbReference type="InterPro" id="IPR001258">
    <property type="entry name" value="NHL_repeat"/>
</dbReference>
<dbReference type="Pfam" id="PF01436">
    <property type="entry name" value="NHL"/>
    <property type="match status" value="2"/>
</dbReference>
<dbReference type="SUPFAM" id="SSF101898">
    <property type="entry name" value="NHL repeat"/>
    <property type="match status" value="1"/>
</dbReference>
<dbReference type="CDD" id="cd05819">
    <property type="entry name" value="NHL"/>
    <property type="match status" value="1"/>
</dbReference>
<gene>
    <name evidence="4" type="ORF">VCS650_LOCUS33070</name>
</gene>
<dbReference type="Proteomes" id="UP000663891">
    <property type="component" value="Unassembled WGS sequence"/>
</dbReference>
<dbReference type="Gene3D" id="2.120.10.30">
    <property type="entry name" value="TolB, C-terminal domain"/>
    <property type="match status" value="1"/>
</dbReference>
<dbReference type="GO" id="GO:0005576">
    <property type="term" value="C:extracellular region"/>
    <property type="evidence" value="ECO:0007669"/>
    <property type="project" value="TreeGrafter"/>
</dbReference>
<evidence type="ECO:0000313" key="4">
    <source>
        <dbReference type="EMBL" id="CAF1338144.1"/>
    </source>
</evidence>
<sequence length="836" mass="97289">MMEMNDLSDENYFFKREDNHLETFTLVWLENNINCDQKHEDIEEKLRTTINHIKKFDDLDKCKKYIEEASKDDKLVVLISGQVGRQLVPFIHQLQHISAIYIYSEDKENDKIWARDFSKLKTVKSDLETLVSRVIEDHKHRSNTEELVWINMHTTTSDAEGILTVINSPFVFSQLLIDCLLRLKSNGMDINELIYCCKKEYEGNHVELDNLNEFQKEYSPEKALWWYTRESFFYKTLNAALCTQNIHMMFLYRSFITDIYHQLQQCQSKCSVRVYRRQQMSIDALYDLQNYRGQLVSVKSFLSTTRRKPITDFYKDVDTTQQNSFEQVLFEIDADPKVVTTKPFADISKYSDFFLELEVLFMPNSIFRLNTIDYDDNQGWIIGMSLCNDDDHSLKEILGHMKKQNGIGEMNLYTFSKMLWKMGKFDQAKMYYIRCVNGLSDNDSLLFKAYEDLAEITSQQNNYDESMKWQQKLSDAEKKIPKNNGDIKSRSLRNLPGTGSRNTLRCYQVTVGSKNCFQQKTFQFHKLHMKTFFTGSKSVEWKQDGITVCGGSGTGNRSDQLDGPQGIFIDNDTTIYIADFFNRRIIKCRESNETTRQIIAGGNTYEHGTNQLIYPKSIINDKQRNSLIICDFMNRRVIRLSKQIKKKPKILISNIHCSGLTMDKDESIYVSDWTQNEVRRWKMGEYNEGTLVAGGNGKGNNSDQLNVPTYIFVDGNYSLYVSDMRNHRVMKWEKNATQGIIVAGGNGQGNSLSQLSNPQGIIVDYLGKIYVADSWNHRVMRWRKGDKQGEIVVGGNRNETRTNQFFPSGLSFDSERNLYVADQENNQIQKFEIVRD</sequence>
<dbReference type="PANTHER" id="PTHR10680">
    <property type="entry name" value="PEPTIDYL-GLYCINE ALPHA-AMIDATING MONOOXYGENASE"/>
    <property type="match status" value="1"/>
</dbReference>
<comment type="caution">
    <text evidence="4">The sequence shown here is derived from an EMBL/GenBank/DDBJ whole genome shotgun (WGS) entry which is preliminary data.</text>
</comment>
<dbReference type="EMBL" id="CAJNON010000626">
    <property type="protein sequence ID" value="CAF1338144.1"/>
    <property type="molecule type" value="Genomic_DNA"/>
</dbReference>